<reference evidence="1 2" key="1">
    <citation type="submission" date="2016-11" db="EMBL/GenBank/DDBJ databases">
        <authorList>
            <person name="Jaros S."/>
            <person name="Januszkiewicz K."/>
            <person name="Wedrychowicz H."/>
        </authorList>
    </citation>
    <scope>NUCLEOTIDE SEQUENCE [LARGE SCALE GENOMIC DNA]</scope>
    <source>
        <strain evidence="1 2">GAS499</strain>
    </source>
</reference>
<dbReference type="RefSeq" id="WP_079541667.1">
    <property type="nucleotide sequence ID" value="NZ_LT670844.1"/>
</dbReference>
<dbReference type="Proteomes" id="UP000189935">
    <property type="component" value="Chromosome I"/>
</dbReference>
<dbReference type="OrthoDB" id="4556323at2"/>
<proteinExistence type="predicted"/>
<sequence length="107" mass="12691">MTVPLLTLTHMEKGVRFFHRNDELLFLEWWSRIPCVESCDGDGSGRGLVVQLKRRPGNDDLRQILALCRRYGVDMRQLAKFETAKNRDWFRDPKRYWYQAVFGKVKG</sequence>
<accession>A0A1M6WIK3</accession>
<protein>
    <submittedName>
        <fullName evidence="1">Uncharacterized protein</fullName>
    </submittedName>
</protein>
<dbReference type="EMBL" id="LT670844">
    <property type="protein sequence ID" value="SHK93603.1"/>
    <property type="molecule type" value="Genomic_DNA"/>
</dbReference>
<organism evidence="1 2">
    <name type="scientific">Bradyrhizobium lablabi</name>
    <dbReference type="NCBI Taxonomy" id="722472"/>
    <lineage>
        <taxon>Bacteria</taxon>
        <taxon>Pseudomonadati</taxon>
        <taxon>Pseudomonadota</taxon>
        <taxon>Alphaproteobacteria</taxon>
        <taxon>Hyphomicrobiales</taxon>
        <taxon>Nitrobacteraceae</taxon>
        <taxon>Bradyrhizobium</taxon>
    </lineage>
</organism>
<dbReference type="AlphaFoldDB" id="A0A1M6WIK3"/>
<gene>
    <name evidence="1" type="ORF">SAMN05444159_4571</name>
</gene>
<evidence type="ECO:0000313" key="2">
    <source>
        <dbReference type="Proteomes" id="UP000189935"/>
    </source>
</evidence>
<evidence type="ECO:0000313" key="1">
    <source>
        <dbReference type="EMBL" id="SHK93603.1"/>
    </source>
</evidence>
<name>A0A1M6WIK3_9BRAD</name>